<proteinExistence type="inferred from homology"/>
<dbReference type="SUPFAM" id="SSF53092">
    <property type="entry name" value="Creatinase/prolidase N-terminal domain"/>
    <property type="match status" value="1"/>
</dbReference>
<evidence type="ECO:0000313" key="10">
    <source>
        <dbReference type="EMBL" id="PVX48822.1"/>
    </source>
</evidence>
<dbReference type="InterPro" id="IPR000994">
    <property type="entry name" value="Pept_M24"/>
</dbReference>
<keyword evidence="11" id="KW-1185">Reference proteome</keyword>
<dbReference type="InterPro" id="IPR050422">
    <property type="entry name" value="X-Pro_aminopeptidase_P"/>
</dbReference>
<dbReference type="PANTHER" id="PTHR43763:SF6">
    <property type="entry name" value="XAA-PRO AMINOPEPTIDASE 1"/>
    <property type="match status" value="1"/>
</dbReference>
<dbReference type="Pfam" id="PF16189">
    <property type="entry name" value="Creatinase_N_2"/>
    <property type="match status" value="1"/>
</dbReference>
<evidence type="ECO:0000256" key="2">
    <source>
        <dbReference type="ARBA" id="ARBA00022670"/>
    </source>
</evidence>
<dbReference type="Pfam" id="PF01321">
    <property type="entry name" value="Creatinase_N"/>
    <property type="match status" value="1"/>
</dbReference>
<dbReference type="Proteomes" id="UP000245870">
    <property type="component" value="Unassembled WGS sequence"/>
</dbReference>
<dbReference type="InterPro" id="IPR029149">
    <property type="entry name" value="Creatin/AminoP/Spt16_N"/>
</dbReference>
<dbReference type="InterPro" id="IPR036005">
    <property type="entry name" value="Creatinase/aminopeptidase-like"/>
</dbReference>
<dbReference type="PROSITE" id="PS00491">
    <property type="entry name" value="PROLINE_PEPTIDASE"/>
    <property type="match status" value="1"/>
</dbReference>
<dbReference type="InterPro" id="IPR001131">
    <property type="entry name" value="Peptidase_M24B_aminopep-P_CS"/>
</dbReference>
<evidence type="ECO:0000259" key="8">
    <source>
        <dbReference type="Pfam" id="PF01321"/>
    </source>
</evidence>
<dbReference type="FunFam" id="3.90.230.10:FF:000009">
    <property type="entry name" value="xaa-Pro aminopeptidase 2"/>
    <property type="match status" value="1"/>
</dbReference>
<dbReference type="Pfam" id="PF00557">
    <property type="entry name" value="Peptidase_M24"/>
    <property type="match status" value="1"/>
</dbReference>
<evidence type="ECO:0000256" key="3">
    <source>
        <dbReference type="ARBA" id="ARBA00022723"/>
    </source>
</evidence>
<keyword evidence="2" id="KW-0645">Protease</keyword>
<dbReference type="InterPro" id="IPR033740">
    <property type="entry name" value="Pept_M24B"/>
</dbReference>
<dbReference type="AlphaFoldDB" id="A0A2U0TYZ8"/>
<dbReference type="CDD" id="cd01085">
    <property type="entry name" value="APP"/>
    <property type="match status" value="1"/>
</dbReference>
<dbReference type="GO" id="GO:0006508">
    <property type="term" value="P:proteolysis"/>
    <property type="evidence" value="ECO:0007669"/>
    <property type="project" value="UniProtKB-KW"/>
</dbReference>
<dbReference type="InterPro" id="IPR000587">
    <property type="entry name" value="Creatinase_N"/>
</dbReference>
<reference evidence="10 11" key="1">
    <citation type="submission" date="2018-05" db="EMBL/GenBank/DDBJ databases">
        <title>Genomic Encyclopedia of Type Strains, Phase IV (KMG-IV): sequencing the most valuable type-strain genomes for metagenomic binning, comparative biology and taxonomic classification.</title>
        <authorList>
            <person name="Goeker M."/>
        </authorList>
    </citation>
    <scope>NUCLEOTIDE SEQUENCE [LARGE SCALE GENOMIC DNA]</scope>
    <source>
        <strain evidence="10 11">DSM 100333</strain>
    </source>
</reference>
<protein>
    <submittedName>
        <fullName evidence="10">Xaa-Pro aminopeptidase</fullName>
    </submittedName>
</protein>
<accession>A0A2U0TYZ8</accession>
<gene>
    <name evidence="10" type="ORF">C7379_12316</name>
</gene>
<feature type="domain" description="Peptidase M24 C-terminal" evidence="9">
    <location>
        <begin position="542"/>
        <end position="602"/>
    </location>
</feature>
<keyword evidence="4" id="KW-0378">Hydrolase</keyword>
<evidence type="ECO:0000259" key="9">
    <source>
        <dbReference type="Pfam" id="PF16188"/>
    </source>
</evidence>
<dbReference type="GO" id="GO:0070006">
    <property type="term" value="F:metalloaminopeptidase activity"/>
    <property type="evidence" value="ECO:0007669"/>
    <property type="project" value="InterPro"/>
</dbReference>
<evidence type="ECO:0000259" key="7">
    <source>
        <dbReference type="Pfam" id="PF00557"/>
    </source>
</evidence>
<keyword evidence="10" id="KW-0031">Aminopeptidase</keyword>
<dbReference type="Gene3D" id="3.90.230.10">
    <property type="entry name" value="Creatinase/methionine aminopeptidase superfamily"/>
    <property type="match status" value="1"/>
</dbReference>
<evidence type="ECO:0000256" key="5">
    <source>
        <dbReference type="ARBA" id="ARBA00023049"/>
    </source>
</evidence>
<name>A0A2U0TYZ8_9BACT</name>
<dbReference type="SUPFAM" id="SSF55920">
    <property type="entry name" value="Creatinase/aminopeptidase"/>
    <property type="match status" value="1"/>
</dbReference>
<feature type="domain" description="Peptidase M24" evidence="7">
    <location>
        <begin position="321"/>
        <end position="533"/>
    </location>
</feature>
<keyword evidence="5" id="KW-0482">Metalloprotease</keyword>
<dbReference type="GO" id="GO:0046872">
    <property type="term" value="F:metal ion binding"/>
    <property type="evidence" value="ECO:0007669"/>
    <property type="project" value="UniProtKB-KW"/>
</dbReference>
<evidence type="ECO:0000256" key="4">
    <source>
        <dbReference type="ARBA" id="ARBA00022801"/>
    </source>
</evidence>
<dbReference type="InterPro" id="IPR032416">
    <property type="entry name" value="Peptidase_M24_C"/>
</dbReference>
<keyword evidence="3 6" id="KW-0479">Metal-binding</keyword>
<organism evidence="10 11">
    <name type="scientific">Hallella colorans</name>
    <dbReference type="NCBI Taxonomy" id="1703337"/>
    <lineage>
        <taxon>Bacteria</taxon>
        <taxon>Pseudomonadati</taxon>
        <taxon>Bacteroidota</taxon>
        <taxon>Bacteroidia</taxon>
        <taxon>Bacteroidales</taxon>
        <taxon>Prevotellaceae</taxon>
        <taxon>Hallella</taxon>
    </lineage>
</organism>
<comment type="similarity">
    <text evidence="1 6">Belongs to the peptidase M24B family.</text>
</comment>
<evidence type="ECO:0000256" key="6">
    <source>
        <dbReference type="RuleBase" id="RU000590"/>
    </source>
</evidence>
<sequence>MSISQINHLMKIQQRLSALREEMRREKLDAFIFPSTDPHHSEYVPDRWKGRQWISGFDGSAGTAVVTLRSAALWTDSRYFLSATKQLEGTEFQLMKLRMPGTPTIAQWIGDELRAFGGTSVGVDGMVNTLDDTESLIADLRREGGITVRTNLDILNNIWTDRPAIPTNKVTVHPMTYAGETAKSKLARVRQALRELHADGMLVSALDDVAWTLNLRGTDVHCNPVFVAYLLIDSDHATLYCDKEKLSADVTSYLNDQGVATAQYADVRKGLKDYFEYNILLDPKETSYTLAKLVNTKEVVRQASPIPAMKAVKNDTEIAGFRHAMLKDGIAMVKFLRWLKPAVEAGGQTEMSVSQKLTDLRAEQPLFRDISFDTIAGYAEHGAIVHYEATPDTDAALQPRGFLLLDSGAQYEDGTTDITRTIPLGPLTDEERRVYTLVLKGHIQLELCKFPCGASGTQLDILTRSAMWREGMNYMHGTGHGVGSYLNVHEGPHQIRMEYVPAPLKAGMTVTDEPGLYLAGRFGVRIENTLLITPYKETEFGQFLQFESLTLCPIDTTPIVREMMLAEEVAWLNDYHQQVRDTLSPHLDKGERAWLRKATEAL</sequence>
<evidence type="ECO:0000256" key="1">
    <source>
        <dbReference type="ARBA" id="ARBA00008766"/>
    </source>
</evidence>
<evidence type="ECO:0000313" key="11">
    <source>
        <dbReference type="Proteomes" id="UP000245870"/>
    </source>
</evidence>
<feature type="domain" description="Creatinase N-terminal" evidence="8">
    <location>
        <begin position="15"/>
        <end position="140"/>
    </location>
</feature>
<dbReference type="PANTHER" id="PTHR43763">
    <property type="entry name" value="XAA-PRO AMINOPEPTIDASE 1"/>
    <property type="match status" value="1"/>
</dbReference>
<dbReference type="Gene3D" id="3.40.350.10">
    <property type="entry name" value="Creatinase/prolidase N-terminal domain"/>
    <property type="match status" value="2"/>
</dbReference>
<dbReference type="GO" id="GO:0005737">
    <property type="term" value="C:cytoplasm"/>
    <property type="evidence" value="ECO:0007669"/>
    <property type="project" value="UniProtKB-ARBA"/>
</dbReference>
<dbReference type="EMBL" id="QENY01000023">
    <property type="protein sequence ID" value="PVX48822.1"/>
    <property type="molecule type" value="Genomic_DNA"/>
</dbReference>
<dbReference type="Pfam" id="PF16188">
    <property type="entry name" value="Peptidase_M24_C"/>
    <property type="match status" value="1"/>
</dbReference>
<comment type="caution">
    <text evidence="10">The sequence shown here is derived from an EMBL/GenBank/DDBJ whole genome shotgun (WGS) entry which is preliminary data.</text>
</comment>